<dbReference type="PANTHER" id="PTHR43213:SF5">
    <property type="entry name" value="BIFUNCTIONAL DTTP_UTP PYROPHOSPHATASE_METHYLTRANSFERASE PROTEIN-RELATED"/>
    <property type="match status" value="1"/>
</dbReference>
<comment type="cofactor">
    <cofactor evidence="1 3">
        <name>a divalent metal cation</name>
        <dbReference type="ChEBI" id="CHEBI:60240"/>
    </cofactor>
</comment>
<feature type="site" description="Important for substrate specificity" evidence="3">
    <location>
        <position position="82"/>
    </location>
</feature>
<dbReference type="Gene3D" id="3.90.950.10">
    <property type="match status" value="1"/>
</dbReference>
<keyword evidence="2 3" id="KW-0378">Hydrolase</keyword>
<comment type="catalytic activity">
    <reaction evidence="3">
        <text>dTTP + H2O = dTMP + diphosphate + H(+)</text>
        <dbReference type="Rhea" id="RHEA:28534"/>
        <dbReference type="ChEBI" id="CHEBI:15377"/>
        <dbReference type="ChEBI" id="CHEBI:15378"/>
        <dbReference type="ChEBI" id="CHEBI:33019"/>
        <dbReference type="ChEBI" id="CHEBI:37568"/>
        <dbReference type="ChEBI" id="CHEBI:63528"/>
        <dbReference type="EC" id="3.6.1.9"/>
    </reaction>
</comment>
<dbReference type="EC" id="3.6.1.9" evidence="3"/>
<dbReference type="NCBIfam" id="TIGR00172">
    <property type="entry name" value="maf"/>
    <property type="match status" value="1"/>
</dbReference>
<comment type="function">
    <text evidence="3">Nucleoside triphosphate pyrophosphatase that hydrolyzes dTTP and UTP. May have a dual role in cell division arrest and in preventing the incorporation of modified nucleotides into cellular nucleic acids.</text>
</comment>
<dbReference type="HAMAP" id="MF_00528">
    <property type="entry name" value="Maf"/>
    <property type="match status" value="1"/>
</dbReference>
<protein>
    <recommendedName>
        <fullName evidence="3">dTTP/UTP pyrophosphatase</fullName>
        <shortName evidence="3">dTTPase/UTPase</shortName>
        <ecNumber evidence="3">3.6.1.9</ecNumber>
    </recommendedName>
    <alternativeName>
        <fullName evidence="3">Nucleoside triphosphate pyrophosphatase</fullName>
    </alternativeName>
    <alternativeName>
        <fullName evidence="3">Nucleotide pyrophosphatase</fullName>
        <shortName evidence="3">Nucleotide PPase</shortName>
    </alternativeName>
</protein>
<dbReference type="PANTHER" id="PTHR43213">
    <property type="entry name" value="BIFUNCTIONAL DTTP/UTP PYROPHOSPHATASE/METHYLTRANSFERASE PROTEIN-RELATED"/>
    <property type="match status" value="1"/>
</dbReference>
<dbReference type="EMBL" id="JBHSNC010000024">
    <property type="protein sequence ID" value="MFC5529285.1"/>
    <property type="molecule type" value="Genomic_DNA"/>
</dbReference>
<evidence type="ECO:0000313" key="5">
    <source>
        <dbReference type="Proteomes" id="UP001596108"/>
    </source>
</evidence>
<comment type="similarity">
    <text evidence="3">Belongs to the Maf family. YhdE subfamily.</text>
</comment>
<evidence type="ECO:0000256" key="3">
    <source>
        <dbReference type="HAMAP-Rule" id="MF_00528"/>
    </source>
</evidence>
<gene>
    <name evidence="4" type="ORF">ACFPQ4_07465</name>
</gene>
<dbReference type="CDD" id="cd00555">
    <property type="entry name" value="Maf"/>
    <property type="match status" value="1"/>
</dbReference>
<evidence type="ECO:0000256" key="2">
    <source>
        <dbReference type="ARBA" id="ARBA00022801"/>
    </source>
</evidence>
<keyword evidence="3" id="KW-0963">Cytoplasm</keyword>
<keyword evidence="3" id="KW-0546">Nucleotide metabolism</keyword>
<evidence type="ECO:0000256" key="1">
    <source>
        <dbReference type="ARBA" id="ARBA00001968"/>
    </source>
</evidence>
<reference evidence="5" key="1">
    <citation type="journal article" date="2019" name="Int. J. Syst. Evol. Microbiol.">
        <title>The Global Catalogue of Microorganisms (GCM) 10K type strain sequencing project: providing services to taxonomists for standard genome sequencing and annotation.</title>
        <authorList>
            <consortium name="The Broad Institute Genomics Platform"/>
            <consortium name="The Broad Institute Genome Sequencing Center for Infectious Disease"/>
            <person name="Wu L."/>
            <person name="Ma J."/>
        </authorList>
    </citation>
    <scope>NUCLEOTIDE SEQUENCE [LARGE SCALE GENOMIC DNA]</scope>
    <source>
        <strain evidence="5">CGMCC 1.18578</strain>
    </source>
</reference>
<name>A0ABW0QYW1_9BACL</name>
<comment type="subcellular location">
    <subcellularLocation>
        <location evidence="3">Cytoplasm</location>
    </subcellularLocation>
</comment>
<comment type="catalytic activity">
    <reaction evidence="3">
        <text>UTP + H2O = UMP + diphosphate + H(+)</text>
        <dbReference type="Rhea" id="RHEA:29395"/>
        <dbReference type="ChEBI" id="CHEBI:15377"/>
        <dbReference type="ChEBI" id="CHEBI:15378"/>
        <dbReference type="ChEBI" id="CHEBI:33019"/>
        <dbReference type="ChEBI" id="CHEBI:46398"/>
        <dbReference type="ChEBI" id="CHEBI:57865"/>
        <dbReference type="EC" id="3.6.1.9"/>
    </reaction>
</comment>
<dbReference type="RefSeq" id="WP_378111157.1">
    <property type="nucleotide sequence ID" value="NZ_JBHSNC010000024.1"/>
</dbReference>
<sequence>MSSNATSLHTLVLASTSPRRQELIRLLGLPVEIVPSNVDEDTPSDWTPEQIVEGLSRRKAFSVQEKIAGQASGSSIVVGSDTIVVLEREVMGKPTDTEDAIRMLKRLSGRTHEVFTGVTCVRVSDGESITSHRVTQVRMRELTDEQIKRYVATGEPMDKAGAYGLQGIGALLVESIDGDFFNVVGLPVSLVSVMLETYGISTP</sequence>
<accession>A0ABW0QYW1</accession>
<dbReference type="SUPFAM" id="SSF52972">
    <property type="entry name" value="ITPase-like"/>
    <property type="match status" value="1"/>
</dbReference>
<dbReference type="InterPro" id="IPR003697">
    <property type="entry name" value="Maf-like"/>
</dbReference>
<comment type="caution">
    <text evidence="3">Lacks conserved residue(s) required for the propagation of feature annotation.</text>
</comment>
<dbReference type="PIRSF" id="PIRSF006305">
    <property type="entry name" value="Maf"/>
    <property type="match status" value="1"/>
</dbReference>
<organism evidence="4 5">
    <name type="scientific">Cohnella yongneupensis</name>
    <dbReference type="NCBI Taxonomy" id="425006"/>
    <lineage>
        <taxon>Bacteria</taxon>
        <taxon>Bacillati</taxon>
        <taxon>Bacillota</taxon>
        <taxon>Bacilli</taxon>
        <taxon>Bacillales</taxon>
        <taxon>Paenibacillaceae</taxon>
        <taxon>Cohnella</taxon>
    </lineage>
</organism>
<evidence type="ECO:0000313" key="4">
    <source>
        <dbReference type="EMBL" id="MFC5529285.1"/>
    </source>
</evidence>
<comment type="caution">
    <text evidence="4">The sequence shown here is derived from an EMBL/GenBank/DDBJ whole genome shotgun (WGS) entry which is preliminary data.</text>
</comment>
<feature type="site" description="Important for substrate specificity" evidence="3">
    <location>
        <position position="166"/>
    </location>
</feature>
<feature type="site" description="Important for substrate specificity" evidence="3">
    <location>
        <position position="19"/>
    </location>
</feature>
<feature type="active site" description="Proton acceptor" evidence="3">
    <location>
        <position position="81"/>
    </location>
</feature>
<keyword evidence="5" id="KW-1185">Reference proteome</keyword>
<dbReference type="InterPro" id="IPR029001">
    <property type="entry name" value="ITPase-like_fam"/>
</dbReference>
<proteinExistence type="inferred from homology"/>
<dbReference type="Pfam" id="PF02545">
    <property type="entry name" value="Maf"/>
    <property type="match status" value="1"/>
</dbReference>
<dbReference type="Proteomes" id="UP001596108">
    <property type="component" value="Unassembled WGS sequence"/>
</dbReference>
<dbReference type="GO" id="GO:0016787">
    <property type="term" value="F:hydrolase activity"/>
    <property type="evidence" value="ECO:0007669"/>
    <property type="project" value="UniProtKB-KW"/>
</dbReference>